<dbReference type="EMBL" id="VIRS01000010">
    <property type="protein sequence ID" value="TQS44072.1"/>
    <property type="molecule type" value="Genomic_DNA"/>
</dbReference>
<dbReference type="InParanoid" id="A0A545ARW4"/>
<sequence length="217" mass="22751">MTATLGLTTGQYLRGPDGTLYVVANGRRYRLDQANDVMDVSEADLAGLPEGTVAEGVAPEQSLPAAHFDSGDQFLGAGHYMQTVGGVTVSGGVLSAITRTFTVTDLGGFHGAVTAVLADAADNPIVPSPPTQPYLHRYGVDGRWIGTSDRHDPWSTTYAAADIVRATHVHLFHTPSPDSFQTILNKWVTAGGSVKQLADDAAGVAKDYQQIVSAIGS</sequence>
<dbReference type="Proteomes" id="UP000317982">
    <property type="component" value="Unassembled WGS sequence"/>
</dbReference>
<proteinExistence type="predicted"/>
<dbReference type="OrthoDB" id="583763at2"/>
<organism evidence="1 2">
    <name type="scientific">Cryptosporangium phraense</name>
    <dbReference type="NCBI Taxonomy" id="2593070"/>
    <lineage>
        <taxon>Bacteria</taxon>
        <taxon>Bacillati</taxon>
        <taxon>Actinomycetota</taxon>
        <taxon>Actinomycetes</taxon>
        <taxon>Cryptosporangiales</taxon>
        <taxon>Cryptosporangiaceae</taxon>
        <taxon>Cryptosporangium</taxon>
    </lineage>
</organism>
<accession>A0A545ARW4</accession>
<reference evidence="1 2" key="1">
    <citation type="submission" date="2019-07" db="EMBL/GenBank/DDBJ databases">
        <title>Cryptosporangium phraense sp. nov., isolated from plant litter.</title>
        <authorList>
            <person name="Suriyachadkun C."/>
        </authorList>
    </citation>
    <scope>NUCLEOTIDE SEQUENCE [LARGE SCALE GENOMIC DNA]</scope>
    <source>
        <strain evidence="1 2">A-T 5661</strain>
    </source>
</reference>
<keyword evidence="2" id="KW-1185">Reference proteome</keyword>
<evidence type="ECO:0000313" key="2">
    <source>
        <dbReference type="Proteomes" id="UP000317982"/>
    </source>
</evidence>
<protein>
    <submittedName>
        <fullName evidence="1">Uncharacterized protein</fullName>
    </submittedName>
</protein>
<evidence type="ECO:0000313" key="1">
    <source>
        <dbReference type="EMBL" id="TQS44072.1"/>
    </source>
</evidence>
<gene>
    <name evidence="1" type="ORF">FL583_16615</name>
</gene>
<comment type="caution">
    <text evidence="1">The sequence shown here is derived from an EMBL/GenBank/DDBJ whole genome shotgun (WGS) entry which is preliminary data.</text>
</comment>
<dbReference type="RefSeq" id="WP_142705561.1">
    <property type="nucleotide sequence ID" value="NZ_VIRS01000010.1"/>
</dbReference>
<name>A0A545ARW4_9ACTN</name>
<dbReference type="AlphaFoldDB" id="A0A545ARW4"/>